<dbReference type="Proteomes" id="UP000224567">
    <property type="component" value="Unassembled WGS sequence"/>
</dbReference>
<evidence type="ECO:0000313" key="2">
    <source>
        <dbReference type="Proteomes" id="UP000224567"/>
    </source>
</evidence>
<protein>
    <submittedName>
        <fullName evidence="1">Uncharacterized protein</fullName>
    </submittedName>
</protein>
<comment type="caution">
    <text evidence="1">The sequence shown here is derived from an EMBL/GenBank/DDBJ whole genome shotgun (WGS) entry which is preliminary data.</text>
</comment>
<reference evidence="1 2" key="1">
    <citation type="journal article" date="2017" name="Genome Biol.">
        <title>New reference genome sequences of hot pepper reveal the massive evolution of plant disease-resistance genes by retroduplication.</title>
        <authorList>
            <person name="Kim S."/>
            <person name="Park J."/>
            <person name="Yeom S.I."/>
            <person name="Kim Y.M."/>
            <person name="Seo E."/>
            <person name="Kim K.T."/>
            <person name="Kim M.S."/>
            <person name="Lee J.M."/>
            <person name="Cheong K."/>
            <person name="Shin H.S."/>
            <person name="Kim S.B."/>
            <person name="Han K."/>
            <person name="Lee J."/>
            <person name="Park M."/>
            <person name="Lee H.A."/>
            <person name="Lee H.Y."/>
            <person name="Lee Y."/>
            <person name="Oh S."/>
            <person name="Lee J.H."/>
            <person name="Choi E."/>
            <person name="Choi E."/>
            <person name="Lee S.E."/>
            <person name="Jeon J."/>
            <person name="Kim H."/>
            <person name="Choi G."/>
            <person name="Song H."/>
            <person name="Lee J."/>
            <person name="Lee S.C."/>
            <person name="Kwon J.K."/>
            <person name="Lee H.Y."/>
            <person name="Koo N."/>
            <person name="Hong Y."/>
            <person name="Kim R.W."/>
            <person name="Kang W.H."/>
            <person name="Huh J.H."/>
            <person name="Kang B.C."/>
            <person name="Yang T.J."/>
            <person name="Lee Y.H."/>
            <person name="Bennetzen J.L."/>
            <person name="Choi D."/>
        </authorList>
    </citation>
    <scope>NUCLEOTIDE SEQUENCE [LARGE SCALE GENOMIC DNA]</scope>
    <source>
        <strain evidence="2">cv. PBC81</strain>
    </source>
</reference>
<dbReference type="AlphaFoldDB" id="A0A2G2WCV7"/>
<reference evidence="2" key="2">
    <citation type="journal article" date="2017" name="J. Anim. Genet.">
        <title>Multiple reference genome sequences of hot pepper reveal the massive evolution of plant disease resistance genes by retroduplication.</title>
        <authorList>
            <person name="Kim S."/>
            <person name="Park J."/>
            <person name="Yeom S.-I."/>
            <person name="Kim Y.-M."/>
            <person name="Seo E."/>
            <person name="Kim K.-T."/>
            <person name="Kim M.-S."/>
            <person name="Lee J.M."/>
            <person name="Cheong K."/>
            <person name="Shin H.-S."/>
            <person name="Kim S.-B."/>
            <person name="Han K."/>
            <person name="Lee J."/>
            <person name="Park M."/>
            <person name="Lee H.-A."/>
            <person name="Lee H.-Y."/>
            <person name="Lee Y."/>
            <person name="Oh S."/>
            <person name="Lee J.H."/>
            <person name="Choi E."/>
            <person name="Choi E."/>
            <person name="Lee S.E."/>
            <person name="Jeon J."/>
            <person name="Kim H."/>
            <person name="Choi G."/>
            <person name="Song H."/>
            <person name="Lee J."/>
            <person name="Lee S.-C."/>
            <person name="Kwon J.-K."/>
            <person name="Lee H.-Y."/>
            <person name="Koo N."/>
            <person name="Hong Y."/>
            <person name="Kim R.W."/>
            <person name="Kang W.-H."/>
            <person name="Huh J.H."/>
            <person name="Kang B.-C."/>
            <person name="Yang T.-J."/>
            <person name="Lee Y.-H."/>
            <person name="Bennetzen J.L."/>
            <person name="Choi D."/>
        </authorList>
    </citation>
    <scope>NUCLEOTIDE SEQUENCE [LARGE SCALE GENOMIC DNA]</scope>
    <source>
        <strain evidence="2">cv. PBC81</strain>
    </source>
</reference>
<keyword evidence="2" id="KW-1185">Reference proteome</keyword>
<gene>
    <name evidence="1" type="ORF">CQW23_17121</name>
</gene>
<proteinExistence type="predicted"/>
<name>A0A2G2WCV7_CAPBA</name>
<sequence length="114" mass="12821">MDDGINAVVLMDYVEFQIFPSHNRSHVCYGNKIETAASGLLEQLIIHSPKIISLHSKGSDVDFRFRPVRNLSDAKWFTKSTLIRIIDLIGFIWSRGCGKSMTFLASNSSRAAEM</sequence>
<organism evidence="1 2">
    <name type="scientific">Capsicum baccatum</name>
    <name type="common">Peruvian pepper</name>
    <dbReference type="NCBI Taxonomy" id="33114"/>
    <lineage>
        <taxon>Eukaryota</taxon>
        <taxon>Viridiplantae</taxon>
        <taxon>Streptophyta</taxon>
        <taxon>Embryophyta</taxon>
        <taxon>Tracheophyta</taxon>
        <taxon>Spermatophyta</taxon>
        <taxon>Magnoliopsida</taxon>
        <taxon>eudicotyledons</taxon>
        <taxon>Gunneridae</taxon>
        <taxon>Pentapetalae</taxon>
        <taxon>asterids</taxon>
        <taxon>lamiids</taxon>
        <taxon>Solanales</taxon>
        <taxon>Solanaceae</taxon>
        <taxon>Solanoideae</taxon>
        <taxon>Capsiceae</taxon>
        <taxon>Capsicum</taxon>
    </lineage>
</organism>
<accession>A0A2G2WCV7</accession>
<dbReference type="EMBL" id="MLFT02000007">
    <property type="protein sequence ID" value="PHT43096.1"/>
    <property type="molecule type" value="Genomic_DNA"/>
</dbReference>
<dbReference type="OrthoDB" id="1687502at2759"/>
<evidence type="ECO:0000313" key="1">
    <source>
        <dbReference type="EMBL" id="PHT43096.1"/>
    </source>
</evidence>